<dbReference type="PANTHER" id="PTHR11085">
    <property type="entry name" value="NAD-DEPENDENT PROTEIN DEACYLASE SIRTUIN-5, MITOCHONDRIAL-RELATED"/>
    <property type="match status" value="1"/>
</dbReference>
<keyword evidence="3" id="KW-0520">NAD</keyword>
<dbReference type="Gene3D" id="3.30.1600.10">
    <property type="entry name" value="SIR2/SIRT2 'Small Domain"/>
    <property type="match status" value="1"/>
</dbReference>
<dbReference type="GO" id="GO:0070403">
    <property type="term" value="F:NAD+ binding"/>
    <property type="evidence" value="ECO:0007669"/>
    <property type="project" value="InterPro"/>
</dbReference>
<dbReference type="SUPFAM" id="SSF52467">
    <property type="entry name" value="DHS-like NAD/FAD-binding domain"/>
    <property type="match status" value="1"/>
</dbReference>
<dbReference type="InterPro" id="IPR050134">
    <property type="entry name" value="NAD-dep_sirtuin_deacylases"/>
</dbReference>
<keyword evidence="7" id="KW-1185">Reference proteome</keyword>
<evidence type="ECO:0000259" key="5">
    <source>
        <dbReference type="PROSITE" id="PS50305"/>
    </source>
</evidence>
<dbReference type="InterPro" id="IPR026591">
    <property type="entry name" value="Sirtuin_cat_small_dom_sf"/>
</dbReference>
<dbReference type="RefSeq" id="WP_099641710.1">
    <property type="nucleotide sequence ID" value="NZ_NKHF01000040.1"/>
</dbReference>
<evidence type="ECO:0000313" key="7">
    <source>
        <dbReference type="Proteomes" id="UP000228621"/>
    </source>
</evidence>
<evidence type="ECO:0000256" key="2">
    <source>
        <dbReference type="ARBA" id="ARBA00022679"/>
    </source>
</evidence>
<evidence type="ECO:0000313" key="6">
    <source>
        <dbReference type="EMBL" id="PCK32070.1"/>
    </source>
</evidence>
<dbReference type="InterPro" id="IPR026590">
    <property type="entry name" value="Ssirtuin_cat_dom"/>
</dbReference>
<evidence type="ECO:0000256" key="3">
    <source>
        <dbReference type="ARBA" id="ARBA00023027"/>
    </source>
</evidence>
<dbReference type="OrthoDB" id="9800582at2"/>
<dbReference type="Proteomes" id="UP000228621">
    <property type="component" value="Unassembled WGS sequence"/>
</dbReference>
<sequence length="243" mass="27616">MTQVLYITGAGVSAESGIPTFRGEDGFWTIGSKNYTPQEMATRAMYKSRPDEFLKWYYHRFVSYRNHGPNQVHQWLSDKNVITQNIDGLDGKAGNKRFIAIHGRVDQVTPFHTQGEATRCFEAPWDDVDEANLTDSLLSLFKIPQSGPKKGQSLKPYVLLFDEYYTELYRISEAQSRMYEAERMVFMGTSFSVNITQMALEIARHKGIPIDVVDPSPAHILYDNVTYHPVTASEYIASLATNL</sequence>
<organism evidence="6 7">
    <name type="scientific">Pseudoalteromonas piscicida</name>
    <dbReference type="NCBI Taxonomy" id="43662"/>
    <lineage>
        <taxon>Bacteria</taxon>
        <taxon>Pseudomonadati</taxon>
        <taxon>Pseudomonadota</taxon>
        <taxon>Gammaproteobacteria</taxon>
        <taxon>Alteromonadales</taxon>
        <taxon>Pseudoalteromonadaceae</taxon>
        <taxon>Pseudoalteromonas</taxon>
    </lineage>
</organism>
<dbReference type="InterPro" id="IPR029035">
    <property type="entry name" value="DHS-like_NAD/FAD-binding_dom"/>
</dbReference>
<gene>
    <name evidence="6" type="ORF">CEX98_08775</name>
</gene>
<comment type="caution">
    <text evidence="4">Lacks conserved residue(s) required for the propagation of feature annotation.</text>
</comment>
<keyword evidence="2" id="KW-0808">Transferase</keyword>
<dbReference type="Pfam" id="PF02146">
    <property type="entry name" value="SIR2"/>
    <property type="match status" value="1"/>
</dbReference>
<evidence type="ECO:0000256" key="4">
    <source>
        <dbReference type="PROSITE-ProRule" id="PRU00236"/>
    </source>
</evidence>
<dbReference type="EC" id="2.3.1.286" evidence="1"/>
<comment type="caution">
    <text evidence="6">The sequence shown here is derived from an EMBL/GenBank/DDBJ whole genome shotgun (WGS) entry which is preliminary data.</text>
</comment>
<reference evidence="7" key="1">
    <citation type="journal article" date="2019" name="Genome Announc.">
        <title>Draft Genome Sequence of Pseudoalteromonas piscicida Strain 36Y ROTHPW, an Hypersaline Seawater Isolate from the South Coast of Sonora, Mexico.</title>
        <authorList>
            <person name="Sanchez-Diaz R."/>
            <person name="Molina-Garza Z.J."/>
            <person name="Cruz-Suarez L.E."/>
            <person name="Selvin J."/>
            <person name="Kiran G.S."/>
            <person name="Ibarra-Gamez J.C."/>
            <person name="Gomez-Gil B."/>
            <person name="Galaviz-Silva L."/>
        </authorList>
    </citation>
    <scope>NUCLEOTIDE SEQUENCE [LARGE SCALE GENOMIC DNA]</scope>
    <source>
        <strain evidence="7">36Y_RITHPW</strain>
    </source>
</reference>
<protein>
    <recommendedName>
        <fullName evidence="1">protein acetyllysine N-acetyltransferase</fullName>
        <ecNumber evidence="1">2.3.1.286</ecNumber>
    </recommendedName>
</protein>
<dbReference type="GO" id="GO:0017136">
    <property type="term" value="F:histone deacetylase activity, NAD-dependent"/>
    <property type="evidence" value="ECO:0007669"/>
    <property type="project" value="TreeGrafter"/>
</dbReference>
<feature type="domain" description="Deacetylase sirtuin-type" evidence="5">
    <location>
        <begin position="1"/>
        <end position="243"/>
    </location>
</feature>
<dbReference type="AlphaFoldDB" id="A0A2A5JRP9"/>
<dbReference type="Gene3D" id="3.40.50.1220">
    <property type="entry name" value="TPP-binding domain"/>
    <property type="match status" value="1"/>
</dbReference>
<dbReference type="InterPro" id="IPR003000">
    <property type="entry name" value="Sirtuin"/>
</dbReference>
<accession>A0A2A5JRP9</accession>
<proteinExistence type="predicted"/>
<dbReference type="EMBL" id="NKHF01000040">
    <property type="protein sequence ID" value="PCK32070.1"/>
    <property type="molecule type" value="Genomic_DNA"/>
</dbReference>
<name>A0A2A5JRP9_PSEO7</name>
<dbReference type="PANTHER" id="PTHR11085:SF10">
    <property type="entry name" value="NAD-DEPENDENT PROTEIN DEACYLASE SIRTUIN-5, MITOCHONDRIAL-RELATED"/>
    <property type="match status" value="1"/>
</dbReference>
<evidence type="ECO:0000256" key="1">
    <source>
        <dbReference type="ARBA" id="ARBA00012928"/>
    </source>
</evidence>
<dbReference type="PROSITE" id="PS50305">
    <property type="entry name" value="SIRTUIN"/>
    <property type="match status" value="1"/>
</dbReference>